<organism evidence="2 3">
    <name type="scientific">Mycolicibacterium vanbaalenii (strain DSM 7251 / JCM 13017 / BCRC 16820 / KCTC 9966 / NRRL B-24157 / PYR-1)</name>
    <name type="common">Mycobacterium vanbaalenii</name>
    <dbReference type="NCBI Taxonomy" id="350058"/>
    <lineage>
        <taxon>Bacteria</taxon>
        <taxon>Bacillati</taxon>
        <taxon>Actinomycetota</taxon>
        <taxon>Actinomycetes</taxon>
        <taxon>Mycobacteriales</taxon>
        <taxon>Mycobacteriaceae</taxon>
        <taxon>Mycolicibacterium</taxon>
    </lineage>
</organism>
<feature type="domain" description="VapC45 PIN like" evidence="1">
    <location>
        <begin position="7"/>
        <end position="88"/>
    </location>
</feature>
<dbReference type="EMBL" id="CP000511">
    <property type="protein sequence ID" value="ABM16163.1"/>
    <property type="molecule type" value="Genomic_DNA"/>
</dbReference>
<evidence type="ECO:0000313" key="2">
    <source>
        <dbReference type="EMBL" id="ABM16163.1"/>
    </source>
</evidence>
<gene>
    <name evidence="2" type="ordered locus">Mvan_5392</name>
</gene>
<accession>A1TG63</accession>
<evidence type="ECO:0000313" key="3">
    <source>
        <dbReference type="Proteomes" id="UP000009159"/>
    </source>
</evidence>
<dbReference type="Proteomes" id="UP000009159">
    <property type="component" value="Chromosome"/>
</dbReference>
<evidence type="ECO:0000259" key="1">
    <source>
        <dbReference type="Pfam" id="PF18478"/>
    </source>
</evidence>
<sequence>MDSNEPPEFFLDRSLGKRVAAGLTERGWRIHRVVDHFANDAQDIPDEEWMRYGLVRGWFPLHKDGRIRGTEAERRPLIEFNAPMFYLDNQQLRIDEMVARFHAAQRQIYTRTRVAGAACFAVSAHGIRRTWP</sequence>
<proteinExistence type="predicted"/>
<dbReference type="eggNOG" id="ENOG5032SH5">
    <property type="taxonomic scope" value="Bacteria"/>
</dbReference>
<keyword evidence="3" id="KW-1185">Reference proteome</keyword>
<name>A1TG63_MYCVP</name>
<dbReference type="RefSeq" id="WP_011782531.1">
    <property type="nucleotide sequence ID" value="NC_008726.1"/>
</dbReference>
<dbReference type="InterPro" id="IPR041375">
    <property type="entry name" value="VapC45_PIN-like"/>
</dbReference>
<dbReference type="AlphaFoldDB" id="A1TG63"/>
<dbReference type="Pfam" id="PF18478">
    <property type="entry name" value="PIN_10"/>
    <property type="match status" value="1"/>
</dbReference>
<reference evidence="2" key="1">
    <citation type="submission" date="2006-12" db="EMBL/GenBank/DDBJ databases">
        <title>Complete sequence of Mycobacterium vanbaalenii PYR-1.</title>
        <authorList>
            <consortium name="US DOE Joint Genome Institute"/>
            <person name="Copeland A."/>
            <person name="Lucas S."/>
            <person name="Lapidus A."/>
            <person name="Barry K."/>
            <person name="Detter J.C."/>
            <person name="Glavina del Rio T."/>
            <person name="Hammon N."/>
            <person name="Israni S."/>
            <person name="Dalin E."/>
            <person name="Tice H."/>
            <person name="Pitluck S."/>
            <person name="Singan V."/>
            <person name="Schmutz J."/>
            <person name="Larimer F."/>
            <person name="Land M."/>
            <person name="Hauser L."/>
            <person name="Kyrpides N."/>
            <person name="Anderson I.J."/>
            <person name="Miller C."/>
            <person name="Richardson P."/>
        </authorList>
    </citation>
    <scope>NUCLEOTIDE SEQUENCE [LARGE SCALE GENOMIC DNA]</scope>
    <source>
        <strain evidence="2">PYR-1</strain>
    </source>
</reference>
<dbReference type="HOGENOM" id="CLU_152501_0_0_11"/>
<dbReference type="KEGG" id="mva:Mvan_5392"/>
<protein>
    <recommendedName>
        <fullName evidence="1">VapC45 PIN like domain-containing protein</fullName>
    </recommendedName>
</protein>